<dbReference type="SUPFAM" id="SSF51735">
    <property type="entry name" value="NAD(P)-binding Rossmann-fold domains"/>
    <property type="match status" value="1"/>
</dbReference>
<proteinExistence type="inferred from homology"/>
<keyword evidence="2" id="KW-0560">Oxidoreductase</keyword>
<dbReference type="PATRIC" id="fig|1915.4.peg.7100"/>
<keyword evidence="4" id="KW-1185">Reference proteome</keyword>
<evidence type="ECO:0000313" key="4">
    <source>
        <dbReference type="Proteomes" id="UP000092598"/>
    </source>
</evidence>
<evidence type="ECO:0000256" key="2">
    <source>
        <dbReference type="ARBA" id="ARBA00023002"/>
    </source>
</evidence>
<dbReference type="PRINTS" id="PR00081">
    <property type="entry name" value="GDHRDH"/>
</dbReference>
<dbReference type="InterPro" id="IPR036291">
    <property type="entry name" value="NAD(P)-bd_dom_sf"/>
</dbReference>
<gene>
    <name evidence="3" type="ORF">SLINC_6428</name>
</gene>
<dbReference type="GO" id="GO:0016616">
    <property type="term" value="F:oxidoreductase activity, acting on the CH-OH group of donors, NAD or NADP as acceptor"/>
    <property type="evidence" value="ECO:0007669"/>
    <property type="project" value="TreeGrafter"/>
</dbReference>
<accession>A0A1B1MJT7</accession>
<dbReference type="PRINTS" id="PR00080">
    <property type="entry name" value="SDRFAMILY"/>
</dbReference>
<dbReference type="InterPro" id="IPR020904">
    <property type="entry name" value="Sc_DH/Rdtase_CS"/>
</dbReference>
<dbReference type="PANTHER" id="PTHR42760">
    <property type="entry name" value="SHORT-CHAIN DEHYDROGENASES/REDUCTASES FAMILY MEMBER"/>
    <property type="match status" value="1"/>
</dbReference>
<dbReference type="Gene3D" id="3.40.50.720">
    <property type="entry name" value="NAD(P)-binding Rossmann-like Domain"/>
    <property type="match status" value="1"/>
</dbReference>
<comment type="similarity">
    <text evidence="1">Belongs to the short-chain dehydrogenases/reductases (SDR) family.</text>
</comment>
<dbReference type="PANTHER" id="PTHR42760:SF133">
    <property type="entry name" value="3-OXOACYL-[ACYL-CARRIER-PROTEIN] REDUCTASE"/>
    <property type="match status" value="1"/>
</dbReference>
<sequence length="256" mass="27236">MTGGTRGLGLAVARRLATEGWHTTVLGLDPGRLEKVRAMAEAEQLPLRAVRADVTSEESVREVFAEVTETGPLHLCVNNAGRNLSRLLLRRPRQDTGGGLLTHSLEDWERTVRLCLTGVFLVGREAAAGMVRQGVAGTIVNVSSGLAAGAYGQSAYTAAKAGVEALTRTWSYELGVYGIRVVAVAPGVMDGEALREKSTALPKHARYMEGLKRFVPLGRWGTEEEVADAVCFAAENPYVTGSVIRVDGGGPPGWVP</sequence>
<dbReference type="EMBL" id="CP016438">
    <property type="protein sequence ID" value="ANS68652.1"/>
    <property type="molecule type" value="Genomic_DNA"/>
</dbReference>
<dbReference type="Pfam" id="PF13561">
    <property type="entry name" value="adh_short_C2"/>
    <property type="match status" value="1"/>
</dbReference>
<dbReference type="Proteomes" id="UP000092598">
    <property type="component" value="Chromosome"/>
</dbReference>
<organism evidence="3 4">
    <name type="scientific">Streptomyces lincolnensis</name>
    <dbReference type="NCBI Taxonomy" id="1915"/>
    <lineage>
        <taxon>Bacteria</taxon>
        <taxon>Bacillati</taxon>
        <taxon>Actinomycetota</taxon>
        <taxon>Actinomycetes</taxon>
        <taxon>Kitasatosporales</taxon>
        <taxon>Streptomycetaceae</taxon>
        <taxon>Streptomyces</taxon>
    </lineage>
</organism>
<dbReference type="KEGG" id="sls:SLINC_6428"/>
<name>A0A1B1MJT7_STRLN</name>
<dbReference type="STRING" id="1915.SLINC_6428"/>
<dbReference type="AlphaFoldDB" id="A0A1B1MJT7"/>
<protein>
    <submittedName>
        <fullName evidence="3">Putative beta-ketoacyl reductase</fullName>
    </submittedName>
</protein>
<dbReference type="PROSITE" id="PS00061">
    <property type="entry name" value="ADH_SHORT"/>
    <property type="match status" value="1"/>
</dbReference>
<dbReference type="InterPro" id="IPR002347">
    <property type="entry name" value="SDR_fam"/>
</dbReference>
<dbReference type="CDD" id="cd05233">
    <property type="entry name" value="SDR_c"/>
    <property type="match status" value="1"/>
</dbReference>
<evidence type="ECO:0000256" key="1">
    <source>
        <dbReference type="ARBA" id="ARBA00006484"/>
    </source>
</evidence>
<evidence type="ECO:0000313" key="3">
    <source>
        <dbReference type="EMBL" id="ANS68652.1"/>
    </source>
</evidence>
<dbReference type="FunFam" id="3.40.50.720:FF:000084">
    <property type="entry name" value="Short-chain dehydrogenase reductase"/>
    <property type="match status" value="1"/>
</dbReference>
<reference evidence="3 4" key="1">
    <citation type="submission" date="2016-07" db="EMBL/GenBank/DDBJ databases">
        <title>Enhancement of antibiotic productionsby engineered nitrateutilization in actinobacteria.</title>
        <authorList>
            <person name="Meng S.C."/>
        </authorList>
    </citation>
    <scope>NUCLEOTIDE SEQUENCE [LARGE SCALE GENOMIC DNA]</scope>
    <source>
        <strain evidence="3 4">NRRL 2936</strain>
    </source>
</reference>